<comment type="similarity">
    <text evidence="1">Belongs to the metallo-beta-lactamase superfamily. RNA-metabolizing metallo-beta-lactamase-like family. CPSF2/YSH1 subfamily.</text>
</comment>
<dbReference type="EMBL" id="BRXU01000011">
    <property type="protein sequence ID" value="GLC54709.1"/>
    <property type="molecule type" value="Genomic_DNA"/>
</dbReference>
<dbReference type="InterPro" id="IPR027075">
    <property type="entry name" value="CPSF2"/>
</dbReference>
<evidence type="ECO:0000259" key="3">
    <source>
        <dbReference type="SMART" id="SM01027"/>
    </source>
</evidence>
<proteinExistence type="inferred from homology"/>
<dbReference type="InterPro" id="IPR001279">
    <property type="entry name" value="Metallo-B-lactamas"/>
</dbReference>
<keyword evidence="1" id="KW-0694">RNA-binding</keyword>
<dbReference type="AlphaFoldDB" id="A0A9W6BM89"/>
<dbReference type="GO" id="GO:0003723">
    <property type="term" value="F:RNA binding"/>
    <property type="evidence" value="ECO:0007669"/>
    <property type="project" value="UniProtKB-KW"/>
</dbReference>
<accession>A0A9W6BM89</accession>
<dbReference type="OrthoDB" id="64353at2759"/>
<feature type="domain" description="Beta-Casp" evidence="3">
    <location>
        <begin position="261"/>
        <end position="383"/>
    </location>
</feature>
<dbReference type="Pfam" id="PF16661">
    <property type="entry name" value="Lactamase_B_6"/>
    <property type="match status" value="1"/>
</dbReference>
<dbReference type="CDD" id="cd16293">
    <property type="entry name" value="CPSF2-like_MBL-fold"/>
    <property type="match status" value="1"/>
</dbReference>
<reference evidence="4 5" key="1">
    <citation type="journal article" date="2023" name="Commun. Biol.">
        <title>Reorganization of the ancestral sex-determining regions during the evolution of trioecy in Pleodorina starrii.</title>
        <authorList>
            <person name="Takahashi K."/>
            <person name="Suzuki S."/>
            <person name="Kawai-Toyooka H."/>
            <person name="Yamamoto K."/>
            <person name="Hamaji T."/>
            <person name="Ootsuki R."/>
            <person name="Yamaguchi H."/>
            <person name="Kawachi M."/>
            <person name="Higashiyama T."/>
            <person name="Nozaki H."/>
        </authorList>
    </citation>
    <scope>NUCLEOTIDE SEQUENCE [LARGE SCALE GENOMIC DNA]</scope>
    <source>
        <strain evidence="4 5">NIES-4479</strain>
    </source>
</reference>
<name>A0A9W6BM89_9CHLO</name>
<organism evidence="4 5">
    <name type="scientific">Pleodorina starrii</name>
    <dbReference type="NCBI Taxonomy" id="330485"/>
    <lineage>
        <taxon>Eukaryota</taxon>
        <taxon>Viridiplantae</taxon>
        <taxon>Chlorophyta</taxon>
        <taxon>core chlorophytes</taxon>
        <taxon>Chlorophyceae</taxon>
        <taxon>CS clade</taxon>
        <taxon>Chlamydomonadales</taxon>
        <taxon>Volvocaceae</taxon>
        <taxon>Pleodorina</taxon>
    </lineage>
</organism>
<comment type="caution">
    <text evidence="4">The sequence shown here is derived from an EMBL/GenBank/DDBJ whole genome shotgun (WGS) entry which is preliminary data.</text>
</comment>
<evidence type="ECO:0000313" key="5">
    <source>
        <dbReference type="Proteomes" id="UP001165080"/>
    </source>
</evidence>
<dbReference type="GO" id="GO:0006398">
    <property type="term" value="P:mRNA 3'-end processing by stem-loop binding and cleavage"/>
    <property type="evidence" value="ECO:0007669"/>
    <property type="project" value="InterPro"/>
</dbReference>
<dbReference type="InterPro" id="IPR011108">
    <property type="entry name" value="RMMBL"/>
</dbReference>
<dbReference type="Pfam" id="PF10996">
    <property type="entry name" value="Beta-Casp"/>
    <property type="match status" value="1"/>
</dbReference>
<keyword evidence="1" id="KW-0507">mRNA processing</keyword>
<evidence type="ECO:0000256" key="2">
    <source>
        <dbReference type="SAM" id="MobiDB-lite"/>
    </source>
</evidence>
<dbReference type="SMART" id="SM01027">
    <property type="entry name" value="Beta-Casp"/>
    <property type="match status" value="1"/>
</dbReference>
<dbReference type="InterPro" id="IPR035639">
    <property type="entry name" value="CPSF2_MBL"/>
</dbReference>
<protein>
    <recommendedName>
        <fullName evidence="1">Cleavage and polyadenylation specificity factor subunit 2</fullName>
    </recommendedName>
    <alternativeName>
        <fullName evidence="1">Cleavage and polyadenylation specificity factor 100 kDa subunit</fullName>
    </alternativeName>
</protein>
<dbReference type="PANTHER" id="PTHR45922">
    <property type="entry name" value="CLEAVAGE AND POLYADENYLATION SPECIFICITY FACTOR SUBUNIT 2"/>
    <property type="match status" value="1"/>
</dbReference>
<dbReference type="InterPro" id="IPR036866">
    <property type="entry name" value="RibonucZ/Hydroxyglut_hydro"/>
</dbReference>
<dbReference type="SUPFAM" id="SSF56281">
    <property type="entry name" value="Metallo-hydrolase/oxidoreductase"/>
    <property type="match status" value="1"/>
</dbReference>
<sequence length="895" mass="92621">METSVRFTPLSGVDAESPLCYLLEIDSFTFLLDCGWDESFNEAALEPIKRVLPRVNAVLLSHPDLAHLGALPYLVGKCGLAAPIFSTKPVRRMGEMFMFEACIAKQEISDFETFNLDDVDAAFRLNTKWTELRFSQRHVVVPPNDAAAAATAAAPGGGISITPHAAGRFPGGAVWRISLGCGEEVVYAVDYNHRKEKLLNQTNFHELLAAQQPALLISDALNALTPKTDRQRRDEEFLDAITATVEGEGSVLVPTDAAGRVLELALLLDEHFSRARINAAPVILSATIKTVLEFGRTQLEYLGNELVQAFSLKRAVPFSFRKLSVVTRLEELGAFPGPKVVLATMPSLESGPARELLVQWASLPRNTIIFTERAPAGTLAAVLQNHDPSASPEPLRLPLRMSRRVPLEGEELAAWQGAKLAEAAAAQEVARSGVMDSLPLLSATTSLTPASRLAAAARLASIGSSGAAGGLAAAATPAATGRLGGAGSGSGADGPLDQPLRSNTGSISRLVRDCTTGAIVQTLVGATPSLGLQAQRSGGAAGWDASLLIDGFEPPQDAAFPMFPDEDEPLYCDWDEYGAVLGKDEFRVPTLVDAPGAAAAAAAGRAGGGGADGMDVDGGGDGAGAAGGGGGEADVADEVDEAPTKLVVSEVEVEVRAALRFFDFEGRADGKSAADYLARVAPRRLALVHGSTAARGALAGALRGSLAYYGTQVFTPELGEAVEARLAPSQVATLGPALAGSLAVRQAGQYGVAWLEGTLAPGQALPLVLEPLAPEEDIPEAAALAASARQRSGGGAGAGSVLLAQAGSVLTLTRLKAALTAAGFESHFPSRGVLAVMVGDGPSAATLVITLGTGGGGGAASPSTVDRVVHVSLEGPASEAYYRVREVIYEQFGVC</sequence>
<comment type="subcellular location">
    <subcellularLocation>
        <location evidence="1">Nucleus</location>
    </subcellularLocation>
</comment>
<keyword evidence="1" id="KW-0539">Nucleus</keyword>
<dbReference type="Proteomes" id="UP001165080">
    <property type="component" value="Unassembled WGS sequence"/>
</dbReference>
<evidence type="ECO:0000313" key="4">
    <source>
        <dbReference type="EMBL" id="GLC54709.1"/>
    </source>
</evidence>
<dbReference type="Pfam" id="PF07521">
    <property type="entry name" value="RMMBL"/>
    <property type="match status" value="1"/>
</dbReference>
<dbReference type="GO" id="GO:0005847">
    <property type="term" value="C:mRNA cleavage and polyadenylation specificity factor complex"/>
    <property type="evidence" value="ECO:0007669"/>
    <property type="project" value="InterPro"/>
</dbReference>
<feature type="compositionally biased region" description="Gly residues" evidence="2">
    <location>
        <begin position="608"/>
        <end position="632"/>
    </location>
</feature>
<keyword evidence="5" id="KW-1185">Reference proteome</keyword>
<feature type="region of interest" description="Disordered" evidence="2">
    <location>
        <begin position="608"/>
        <end position="635"/>
    </location>
</feature>
<dbReference type="Gene3D" id="3.60.15.10">
    <property type="entry name" value="Ribonuclease Z/Hydroxyacylglutathione hydrolase-like"/>
    <property type="match status" value="1"/>
</dbReference>
<gene>
    <name evidence="4" type="primary">PLEST010609</name>
    <name evidence="4" type="ORF">PLESTB_000897800</name>
</gene>
<dbReference type="PANTHER" id="PTHR45922:SF1">
    <property type="entry name" value="CLEAVAGE AND POLYADENYLATION SPECIFICITY FACTOR SUBUNIT 2"/>
    <property type="match status" value="1"/>
</dbReference>
<evidence type="ECO:0000256" key="1">
    <source>
        <dbReference type="RuleBase" id="RU365006"/>
    </source>
</evidence>
<dbReference type="InterPro" id="IPR022712">
    <property type="entry name" value="Beta_Casp"/>
</dbReference>